<protein>
    <submittedName>
        <fullName evidence="1">Uncharacterized protein</fullName>
    </submittedName>
</protein>
<accession>A0ABD1ZKS0</accession>
<sequence>MSAATEETTGKRRASRVVPDNRWTERHSAATYSAELVTGRRFHLRNQRKKKGQRKVYRQDAVAVVSTTNTNDHRSSSFLRQVPTFCWLSIERYVLAVNVKGGLGSRRAGYGASGGIRDYSIFLGRGVDFFPWRSRIKEETGWRRAGMESSMEVPG</sequence>
<dbReference type="EMBL" id="JBHFFA010000001">
    <property type="protein sequence ID" value="KAL2652050.1"/>
    <property type="molecule type" value="Genomic_DNA"/>
</dbReference>
<dbReference type="Proteomes" id="UP001605036">
    <property type="component" value="Unassembled WGS sequence"/>
</dbReference>
<organism evidence="1 2">
    <name type="scientific">Riccia fluitans</name>
    <dbReference type="NCBI Taxonomy" id="41844"/>
    <lineage>
        <taxon>Eukaryota</taxon>
        <taxon>Viridiplantae</taxon>
        <taxon>Streptophyta</taxon>
        <taxon>Embryophyta</taxon>
        <taxon>Marchantiophyta</taxon>
        <taxon>Marchantiopsida</taxon>
        <taxon>Marchantiidae</taxon>
        <taxon>Marchantiales</taxon>
        <taxon>Ricciaceae</taxon>
        <taxon>Riccia</taxon>
    </lineage>
</organism>
<evidence type="ECO:0000313" key="1">
    <source>
        <dbReference type="EMBL" id="KAL2652050.1"/>
    </source>
</evidence>
<reference evidence="1 2" key="1">
    <citation type="submission" date="2024-09" db="EMBL/GenBank/DDBJ databases">
        <title>Chromosome-scale assembly of Riccia fluitans.</title>
        <authorList>
            <person name="Paukszto L."/>
            <person name="Sawicki J."/>
            <person name="Karawczyk K."/>
            <person name="Piernik-Szablinska J."/>
            <person name="Szczecinska M."/>
            <person name="Mazdziarz M."/>
        </authorList>
    </citation>
    <scope>NUCLEOTIDE SEQUENCE [LARGE SCALE GENOMIC DNA]</scope>
    <source>
        <strain evidence="1">Rf_01</strain>
        <tissue evidence="1">Aerial parts of the thallus</tissue>
    </source>
</reference>
<name>A0ABD1ZKS0_9MARC</name>
<gene>
    <name evidence="1" type="ORF">R1flu_020178</name>
</gene>
<dbReference type="AlphaFoldDB" id="A0ABD1ZKS0"/>
<evidence type="ECO:0000313" key="2">
    <source>
        <dbReference type="Proteomes" id="UP001605036"/>
    </source>
</evidence>
<keyword evidence="2" id="KW-1185">Reference proteome</keyword>
<comment type="caution">
    <text evidence="1">The sequence shown here is derived from an EMBL/GenBank/DDBJ whole genome shotgun (WGS) entry which is preliminary data.</text>
</comment>
<proteinExistence type="predicted"/>